<dbReference type="AlphaFoldDB" id="A0A4R1GDM8"/>
<evidence type="ECO:0000256" key="13">
    <source>
        <dbReference type="SAM" id="SignalP"/>
    </source>
</evidence>
<evidence type="ECO:0000256" key="11">
    <source>
        <dbReference type="PROSITE-ProRule" id="PRU01360"/>
    </source>
</evidence>
<evidence type="ECO:0000256" key="5">
    <source>
        <dbReference type="ARBA" id="ARBA00022729"/>
    </source>
</evidence>
<keyword evidence="2 11" id="KW-0813">Transport</keyword>
<dbReference type="InterPro" id="IPR036942">
    <property type="entry name" value="Beta-barrel_TonB_sf"/>
</dbReference>
<evidence type="ECO:0000256" key="2">
    <source>
        <dbReference type="ARBA" id="ARBA00022448"/>
    </source>
</evidence>
<dbReference type="CDD" id="cd01347">
    <property type="entry name" value="ligand_gated_channel"/>
    <property type="match status" value="1"/>
</dbReference>
<proteinExistence type="inferred from homology"/>
<keyword evidence="3 11" id="KW-1134">Transmembrane beta strand</keyword>
<dbReference type="GO" id="GO:0006811">
    <property type="term" value="P:monoatomic ion transport"/>
    <property type="evidence" value="ECO:0007669"/>
    <property type="project" value="UniProtKB-KW"/>
</dbReference>
<keyword evidence="6" id="KW-0406">Ion transport</keyword>
<evidence type="ECO:0000256" key="4">
    <source>
        <dbReference type="ARBA" id="ARBA00022692"/>
    </source>
</evidence>
<keyword evidence="8" id="KW-0626">Porin</keyword>
<feature type="signal peptide" evidence="13">
    <location>
        <begin position="1"/>
        <end position="22"/>
    </location>
</feature>
<dbReference type="InterPro" id="IPR000531">
    <property type="entry name" value="Beta-barrel_TonB"/>
</dbReference>
<dbReference type="Gene3D" id="2.40.170.20">
    <property type="entry name" value="TonB-dependent receptor, beta-barrel domain"/>
    <property type="match status" value="1"/>
</dbReference>
<dbReference type="RefSeq" id="WP_132294452.1">
    <property type="nucleotide sequence ID" value="NZ_SMFU01000010.1"/>
</dbReference>
<dbReference type="Gene3D" id="2.170.130.10">
    <property type="entry name" value="TonB-dependent receptor, plug domain"/>
    <property type="match status" value="1"/>
</dbReference>
<evidence type="ECO:0000256" key="8">
    <source>
        <dbReference type="ARBA" id="ARBA00023114"/>
    </source>
</evidence>
<dbReference type="InterPro" id="IPR039426">
    <property type="entry name" value="TonB-dep_rcpt-like"/>
</dbReference>
<protein>
    <submittedName>
        <fullName evidence="16">Vitamin B12 transporter</fullName>
    </submittedName>
</protein>
<comment type="similarity">
    <text evidence="11 12">Belongs to the TonB-dependent receptor family.</text>
</comment>
<keyword evidence="7 12" id="KW-0798">TonB box</keyword>
<dbReference type="GO" id="GO:0009279">
    <property type="term" value="C:cell outer membrane"/>
    <property type="evidence" value="ECO:0007669"/>
    <property type="project" value="UniProtKB-SubCell"/>
</dbReference>
<dbReference type="InterPro" id="IPR010101">
    <property type="entry name" value="B12_transptr_BtuB"/>
</dbReference>
<dbReference type="InterPro" id="IPR012910">
    <property type="entry name" value="Plug_dom"/>
</dbReference>
<feature type="chain" id="PRO_5020298264" evidence="13">
    <location>
        <begin position="23"/>
        <end position="604"/>
    </location>
</feature>
<evidence type="ECO:0000256" key="9">
    <source>
        <dbReference type="ARBA" id="ARBA00023136"/>
    </source>
</evidence>
<evidence type="ECO:0000259" key="14">
    <source>
        <dbReference type="Pfam" id="PF00593"/>
    </source>
</evidence>
<evidence type="ECO:0000259" key="15">
    <source>
        <dbReference type="Pfam" id="PF07715"/>
    </source>
</evidence>
<dbReference type="SUPFAM" id="SSF56935">
    <property type="entry name" value="Porins"/>
    <property type="match status" value="1"/>
</dbReference>
<evidence type="ECO:0000313" key="17">
    <source>
        <dbReference type="Proteomes" id="UP000294546"/>
    </source>
</evidence>
<feature type="domain" description="TonB-dependent receptor plug" evidence="15">
    <location>
        <begin position="41"/>
        <end position="146"/>
    </location>
</feature>
<dbReference type="PANTHER" id="PTHR30069:SF53">
    <property type="entry name" value="COLICIN I RECEPTOR-RELATED"/>
    <property type="match status" value="1"/>
</dbReference>
<dbReference type="PANTHER" id="PTHR30069">
    <property type="entry name" value="TONB-DEPENDENT OUTER MEMBRANE RECEPTOR"/>
    <property type="match status" value="1"/>
</dbReference>
<keyword evidence="17" id="KW-1185">Reference proteome</keyword>
<dbReference type="Pfam" id="PF07715">
    <property type="entry name" value="Plug"/>
    <property type="match status" value="1"/>
</dbReference>
<reference evidence="16 17" key="1">
    <citation type="submission" date="2019-03" db="EMBL/GenBank/DDBJ databases">
        <title>Genomic Encyclopedia of Archaeal and Bacterial Type Strains, Phase II (KMG-II): from individual species to whole genera.</title>
        <authorList>
            <person name="Goeker M."/>
        </authorList>
    </citation>
    <scope>NUCLEOTIDE SEQUENCE [LARGE SCALE GENOMIC DNA]</scope>
    <source>
        <strain evidence="16 17">DSM 27697</strain>
    </source>
</reference>
<keyword evidence="5 13" id="KW-0732">Signal</keyword>
<dbReference type="Proteomes" id="UP000294546">
    <property type="component" value="Unassembled WGS sequence"/>
</dbReference>
<dbReference type="PROSITE" id="PS52016">
    <property type="entry name" value="TONB_DEPENDENT_REC_3"/>
    <property type="match status" value="1"/>
</dbReference>
<organism evidence="16 17">
    <name type="scientific">Marinobacterium mangrovicola</name>
    <dbReference type="NCBI Taxonomy" id="1476959"/>
    <lineage>
        <taxon>Bacteria</taxon>
        <taxon>Pseudomonadati</taxon>
        <taxon>Pseudomonadota</taxon>
        <taxon>Gammaproteobacteria</taxon>
        <taxon>Oceanospirillales</taxon>
        <taxon>Oceanospirillaceae</taxon>
        <taxon>Marinobacterium</taxon>
    </lineage>
</organism>
<keyword evidence="4 11" id="KW-0812">Transmembrane</keyword>
<keyword evidence="10 11" id="KW-0998">Cell outer membrane</keyword>
<dbReference type="GO" id="GO:0015420">
    <property type="term" value="F:ABC-type vitamin B12 transporter activity"/>
    <property type="evidence" value="ECO:0007669"/>
    <property type="project" value="InterPro"/>
</dbReference>
<accession>A0A4R1GDM8</accession>
<evidence type="ECO:0000256" key="12">
    <source>
        <dbReference type="RuleBase" id="RU003357"/>
    </source>
</evidence>
<gene>
    <name evidence="16" type="ORF">CLV83_3154</name>
</gene>
<evidence type="ECO:0000256" key="7">
    <source>
        <dbReference type="ARBA" id="ARBA00023077"/>
    </source>
</evidence>
<dbReference type="NCBIfam" id="TIGR01779">
    <property type="entry name" value="TonB-B12"/>
    <property type="match status" value="1"/>
</dbReference>
<evidence type="ECO:0000256" key="10">
    <source>
        <dbReference type="ARBA" id="ARBA00023237"/>
    </source>
</evidence>
<dbReference type="InterPro" id="IPR037066">
    <property type="entry name" value="Plug_dom_sf"/>
</dbReference>
<evidence type="ECO:0000256" key="6">
    <source>
        <dbReference type="ARBA" id="ARBA00023065"/>
    </source>
</evidence>
<name>A0A4R1GDM8_9GAMM</name>
<dbReference type="OrthoDB" id="9764669at2"/>
<dbReference type="GO" id="GO:0015288">
    <property type="term" value="F:porin activity"/>
    <property type="evidence" value="ECO:0007669"/>
    <property type="project" value="UniProtKB-KW"/>
</dbReference>
<comment type="subcellular location">
    <subcellularLocation>
        <location evidence="1 11">Cell outer membrane</location>
        <topology evidence="1 11">Multi-pass membrane protein</topology>
    </subcellularLocation>
</comment>
<evidence type="ECO:0000256" key="1">
    <source>
        <dbReference type="ARBA" id="ARBA00004571"/>
    </source>
</evidence>
<dbReference type="EMBL" id="SMFU01000010">
    <property type="protein sequence ID" value="TCK04705.1"/>
    <property type="molecule type" value="Genomic_DNA"/>
</dbReference>
<dbReference type="Pfam" id="PF00593">
    <property type="entry name" value="TonB_dep_Rec_b-barrel"/>
    <property type="match status" value="1"/>
</dbReference>
<evidence type="ECO:0000256" key="3">
    <source>
        <dbReference type="ARBA" id="ARBA00022452"/>
    </source>
</evidence>
<dbReference type="GO" id="GO:0046930">
    <property type="term" value="C:pore complex"/>
    <property type="evidence" value="ECO:0007669"/>
    <property type="project" value="UniProtKB-KW"/>
</dbReference>
<sequence>MNKFFVPAALLLGSTSISAVQADTNPTTIVVTANRTAQTVDEALASVTVIDREEIERKQAQSVTDLLSKVPGVMLVSNGGRGKNSSLFLRGTNSDQVLVMIDGIKVGSTTSGATAFEHLALNQIERVEIVRGPRSSLYGSEAIGGVIQIFTRRGTEGLTPRFSAGVGSNHSHEVTFGASGGNDKGWFSADISDYSTDGFNAKTYGSYGYNKDDDGYDNRSWALSGGYQLSDWASAQLHWTRNEGENEYDGGPAFDDYSSEADLETLGGTLSLAPTENWNLDLTLGRSKDESTQYGDGDYQSHIHTERDTASLVSKHFLTESHELTWGVDYQEDKVDSSNDFTEESRDNTGVFGLYQLYMGAHDLAFSLRTDDDEQFGRHNTGTIAWGMQIDPDLRLFASYGTAFNAPTLNDLYWPDEGWYRGNPDLDPEESKTLEVGISGTHAGVSWSANVYQTEIDDLIAYDSAAGSPNNVDEARIRGIELSAATQLAGWDLSSSLDLMDPENREDGSMLNRRPRRILNLAADRAFGAWSAGTSIQAVSAREDGAEHLGGYTLVDLRGAYQLTRDWSLRARVENLFDKEYETAYEYNQPDREFWLSINYTPGS</sequence>
<keyword evidence="9 11" id="KW-0472">Membrane</keyword>
<feature type="domain" description="TonB-dependent receptor-like beta-barrel" evidence="14">
    <location>
        <begin position="195"/>
        <end position="576"/>
    </location>
</feature>
<comment type="caution">
    <text evidence="16">The sequence shown here is derived from an EMBL/GenBank/DDBJ whole genome shotgun (WGS) entry which is preliminary data.</text>
</comment>
<evidence type="ECO:0000313" key="16">
    <source>
        <dbReference type="EMBL" id="TCK04705.1"/>
    </source>
</evidence>